<feature type="region of interest" description="Disordered" evidence="1">
    <location>
        <begin position="309"/>
        <end position="336"/>
    </location>
</feature>
<evidence type="ECO:0008006" key="4">
    <source>
        <dbReference type="Google" id="ProtNLM"/>
    </source>
</evidence>
<protein>
    <recommendedName>
        <fullName evidence="4">Nuclear coactivator domain-containing protein</fullName>
    </recommendedName>
</protein>
<organism evidence="2 3">
    <name type="scientific">Steinernema hermaphroditum</name>
    <dbReference type="NCBI Taxonomy" id="289476"/>
    <lineage>
        <taxon>Eukaryota</taxon>
        <taxon>Metazoa</taxon>
        <taxon>Ecdysozoa</taxon>
        <taxon>Nematoda</taxon>
        <taxon>Chromadorea</taxon>
        <taxon>Rhabditida</taxon>
        <taxon>Tylenchina</taxon>
        <taxon>Panagrolaimomorpha</taxon>
        <taxon>Strongyloidoidea</taxon>
        <taxon>Steinernematidae</taxon>
        <taxon>Steinernema</taxon>
    </lineage>
</organism>
<dbReference type="AlphaFoldDB" id="A0AA39H6G0"/>
<evidence type="ECO:0000256" key="1">
    <source>
        <dbReference type="SAM" id="MobiDB-lite"/>
    </source>
</evidence>
<gene>
    <name evidence="2" type="ORF">QR680_003366</name>
</gene>
<dbReference type="GO" id="GO:0009725">
    <property type="term" value="P:response to hormone"/>
    <property type="evidence" value="ECO:0007669"/>
    <property type="project" value="TreeGrafter"/>
</dbReference>
<comment type="caution">
    <text evidence="2">The sequence shown here is derived from an EMBL/GenBank/DDBJ whole genome shotgun (WGS) entry which is preliminary data.</text>
</comment>
<dbReference type="PANTHER" id="PTHR17085">
    <property type="entry name" value="NUCLEAR RECEPTOR COACTIVATOR 4"/>
    <property type="match status" value="1"/>
</dbReference>
<sequence length="480" mass="55048">MSFCEHSPTKSTLEHGLRQKLTMMENTSARLSSIRAQLRSNSDQVRKDIGNCVSQYLSCIRNREQELINELETIVLHKERKLSEQQEQLNVAIGACQQALECVMRSNKNDGISMQEMLFRMNAIDLSARETPQVMFEADHSSMRKAINDFGKVKLDHQYRVMESLPNDIEEYDDGDTLAHKSVMAMTHSRIPANAHKNSNSVNTDDLPHWLGHLHLKSPELYDDFEVIRNRTVSMGSSIEILPKQDAECEFFSSHFNELKKRPIDFWLKQESVVEPPTTESIFARPMEHWLSSSNDKDNQLRFGLKSHRSTDDCSMKTDDMKDEPANSKKRRLACANDEPGSDKIEYDFGNVIKGIQKSSDSEWLMNTKESSSETTSEYSPIFKNIYVKQTTSDDSCEVPAKQKRVWYPTVGNPNKESTWNNGDMSQWLMKDPKAKTDMPINQMAQNVAVWESVIGWQKILEKIHASGENEWLLPSSRVL</sequence>
<dbReference type="PANTHER" id="PTHR17085:SF3">
    <property type="entry name" value="NUCLEAR RECEPTOR COACTIVATOR 4"/>
    <property type="match status" value="1"/>
</dbReference>
<feature type="compositionally biased region" description="Basic and acidic residues" evidence="1">
    <location>
        <begin position="309"/>
        <end position="327"/>
    </location>
</feature>
<dbReference type="InterPro" id="IPR039947">
    <property type="entry name" value="NCoA-4"/>
</dbReference>
<reference evidence="2" key="1">
    <citation type="submission" date="2023-06" db="EMBL/GenBank/DDBJ databases">
        <title>Genomic analysis of the entomopathogenic nematode Steinernema hermaphroditum.</title>
        <authorList>
            <person name="Schwarz E.M."/>
            <person name="Heppert J.K."/>
            <person name="Baniya A."/>
            <person name="Schwartz H.T."/>
            <person name="Tan C.-H."/>
            <person name="Antoshechkin I."/>
            <person name="Sternberg P.W."/>
            <person name="Goodrich-Blair H."/>
            <person name="Dillman A.R."/>
        </authorList>
    </citation>
    <scope>NUCLEOTIDE SEQUENCE</scope>
    <source>
        <strain evidence="2">PS9179</strain>
        <tissue evidence="2">Whole animal</tissue>
    </source>
</reference>
<accession>A0AA39H6G0</accession>
<evidence type="ECO:0000313" key="2">
    <source>
        <dbReference type="EMBL" id="KAK0400120.1"/>
    </source>
</evidence>
<dbReference type="EMBL" id="JAUCMV010000005">
    <property type="protein sequence ID" value="KAK0400120.1"/>
    <property type="molecule type" value="Genomic_DNA"/>
</dbReference>
<dbReference type="Proteomes" id="UP001175271">
    <property type="component" value="Unassembled WGS sequence"/>
</dbReference>
<dbReference type="GO" id="GO:0006879">
    <property type="term" value="P:intracellular iron ion homeostasis"/>
    <property type="evidence" value="ECO:0007669"/>
    <property type="project" value="InterPro"/>
</dbReference>
<keyword evidence="3" id="KW-1185">Reference proteome</keyword>
<name>A0AA39H6G0_9BILA</name>
<dbReference type="GO" id="GO:0003713">
    <property type="term" value="F:transcription coactivator activity"/>
    <property type="evidence" value="ECO:0007669"/>
    <property type="project" value="InterPro"/>
</dbReference>
<evidence type="ECO:0000313" key="3">
    <source>
        <dbReference type="Proteomes" id="UP001175271"/>
    </source>
</evidence>
<proteinExistence type="predicted"/>